<organism evidence="2 3">
    <name type="scientific">Moniliophthora roreri</name>
    <name type="common">Frosty pod rot fungus</name>
    <name type="synonym">Monilia roreri</name>
    <dbReference type="NCBI Taxonomy" id="221103"/>
    <lineage>
        <taxon>Eukaryota</taxon>
        <taxon>Fungi</taxon>
        <taxon>Dikarya</taxon>
        <taxon>Basidiomycota</taxon>
        <taxon>Agaricomycotina</taxon>
        <taxon>Agaricomycetes</taxon>
        <taxon>Agaricomycetidae</taxon>
        <taxon>Agaricales</taxon>
        <taxon>Marasmiineae</taxon>
        <taxon>Marasmiaceae</taxon>
        <taxon>Moniliophthora</taxon>
    </lineage>
</organism>
<evidence type="ECO:0000313" key="3">
    <source>
        <dbReference type="Proteomes" id="UP000054988"/>
    </source>
</evidence>
<accession>A0A0W0F9L3</accession>
<gene>
    <name evidence="2" type="ORF">WG66_14500</name>
</gene>
<dbReference type="Proteomes" id="UP000054988">
    <property type="component" value="Unassembled WGS sequence"/>
</dbReference>
<evidence type="ECO:0000313" key="2">
    <source>
        <dbReference type="EMBL" id="KTB32916.1"/>
    </source>
</evidence>
<reference evidence="2 3" key="1">
    <citation type="submission" date="2015-12" db="EMBL/GenBank/DDBJ databases">
        <title>Draft genome sequence of Moniliophthora roreri, the causal agent of frosty pod rot of cacao.</title>
        <authorList>
            <person name="Aime M.C."/>
            <person name="Diaz-Valderrama J.R."/>
            <person name="Kijpornyongpan T."/>
            <person name="Phillips-Mora W."/>
        </authorList>
    </citation>
    <scope>NUCLEOTIDE SEQUENCE [LARGE SCALE GENOMIC DNA]</scope>
    <source>
        <strain evidence="2 3">MCA 2952</strain>
    </source>
</reference>
<sequence>MIGRNTEGLCSLTGNSSRDARSVKFRLKTRTSSSSTIASTSHFQGVKKGLSSRSQRHTHSQPPI</sequence>
<feature type="compositionally biased region" description="Low complexity" evidence="1">
    <location>
        <begin position="30"/>
        <end position="41"/>
    </location>
</feature>
<proteinExistence type="predicted"/>
<name>A0A0W0F9L3_MONRR</name>
<evidence type="ECO:0000256" key="1">
    <source>
        <dbReference type="SAM" id="MobiDB-lite"/>
    </source>
</evidence>
<dbReference type="EMBL" id="LATX01002199">
    <property type="protein sequence ID" value="KTB32916.1"/>
    <property type="molecule type" value="Genomic_DNA"/>
</dbReference>
<feature type="compositionally biased region" description="Basic residues" evidence="1">
    <location>
        <begin position="54"/>
        <end position="64"/>
    </location>
</feature>
<feature type="region of interest" description="Disordered" evidence="1">
    <location>
        <begin position="1"/>
        <end position="64"/>
    </location>
</feature>
<comment type="caution">
    <text evidence="2">The sequence shown here is derived from an EMBL/GenBank/DDBJ whole genome shotgun (WGS) entry which is preliminary data.</text>
</comment>
<protein>
    <submittedName>
        <fullName evidence="2">Uncharacterized protein</fullName>
    </submittedName>
</protein>
<dbReference type="AlphaFoldDB" id="A0A0W0F9L3"/>